<name>A0ABU5CK95_9BACI</name>
<sequence length="196" mass="22936">MKENMVIEDFQQLKALSDPLRANMMMHLVMKAYTGQQLSEIMGIPRGKLHYHLKDLEKNKLIEIVKTEEKNGIMQKFYQAVATDFQISGELLPHKKEVEDTTRQIMYSILERAKHKVKTAPNHAFESKEPNEGPLERGFISSTLQVAVSEEQFKQWKEKYYQLLEELQQMEEQTDGLKKNYYITTLGFQTDEMDGE</sequence>
<keyword evidence="4" id="KW-1185">Reference proteome</keyword>
<dbReference type="Gene3D" id="1.10.10.10">
    <property type="entry name" value="Winged helix-like DNA-binding domain superfamily/Winged helix DNA-binding domain"/>
    <property type="match status" value="1"/>
</dbReference>
<dbReference type="InterPro" id="IPR036390">
    <property type="entry name" value="WH_DNA-bd_sf"/>
</dbReference>
<dbReference type="RefSeq" id="WP_306067752.1">
    <property type="nucleotide sequence ID" value="NZ_JAROCA020000002.1"/>
</dbReference>
<dbReference type="CDD" id="cd00090">
    <property type="entry name" value="HTH_ARSR"/>
    <property type="match status" value="1"/>
</dbReference>
<dbReference type="PANTHER" id="PTHR38600">
    <property type="entry name" value="TRANSCRIPTIONAL REGULATORY PROTEIN"/>
    <property type="match status" value="1"/>
</dbReference>
<dbReference type="SUPFAM" id="SSF46785">
    <property type="entry name" value="Winged helix' DNA-binding domain"/>
    <property type="match status" value="1"/>
</dbReference>
<protein>
    <submittedName>
        <fullName evidence="3">Helix-turn-helix domain-containing protein</fullName>
    </submittedName>
</protein>
<evidence type="ECO:0000313" key="3">
    <source>
        <dbReference type="EMBL" id="MDY0406783.1"/>
    </source>
</evidence>
<evidence type="ECO:0000256" key="1">
    <source>
        <dbReference type="ARBA" id="ARBA00023125"/>
    </source>
</evidence>
<comment type="caution">
    <text evidence="3">The sequence shown here is derived from an EMBL/GenBank/DDBJ whole genome shotgun (WGS) entry which is preliminary data.</text>
</comment>
<dbReference type="Proteomes" id="UP001228376">
    <property type="component" value="Unassembled WGS sequence"/>
</dbReference>
<dbReference type="EMBL" id="JAROCA020000002">
    <property type="protein sequence ID" value="MDY0406783.1"/>
    <property type="molecule type" value="Genomic_DNA"/>
</dbReference>
<organism evidence="3 4">
    <name type="scientific">Tigheibacillus jepli</name>
    <dbReference type="NCBI Taxonomy" id="3035914"/>
    <lineage>
        <taxon>Bacteria</taxon>
        <taxon>Bacillati</taxon>
        <taxon>Bacillota</taxon>
        <taxon>Bacilli</taxon>
        <taxon>Bacillales</taxon>
        <taxon>Bacillaceae</taxon>
        <taxon>Tigheibacillus</taxon>
    </lineage>
</organism>
<proteinExistence type="predicted"/>
<evidence type="ECO:0000256" key="2">
    <source>
        <dbReference type="SAM" id="Coils"/>
    </source>
</evidence>
<accession>A0ABU5CK95</accession>
<dbReference type="InterPro" id="IPR036388">
    <property type="entry name" value="WH-like_DNA-bd_sf"/>
</dbReference>
<reference evidence="3 4" key="1">
    <citation type="submission" date="2023-10" db="EMBL/GenBank/DDBJ databases">
        <title>179-bfca-hs.</title>
        <authorList>
            <person name="Miliotis G."/>
            <person name="Sengupta P."/>
            <person name="Hameed A."/>
            <person name="Chuvochina M."/>
            <person name="Mcdonagh F."/>
            <person name="Simpson A.C."/>
            <person name="Singh N.K."/>
            <person name="Rekha P.D."/>
            <person name="Raman K."/>
            <person name="Hugenholtz P."/>
            <person name="Venkateswaran K."/>
        </authorList>
    </citation>
    <scope>NUCLEOTIDE SEQUENCE [LARGE SCALE GENOMIC DNA]</scope>
    <source>
        <strain evidence="3 4">179-BFC-A-HS</strain>
    </source>
</reference>
<dbReference type="PANTHER" id="PTHR38600:SF2">
    <property type="entry name" value="SLL0088 PROTEIN"/>
    <property type="match status" value="1"/>
</dbReference>
<evidence type="ECO:0000313" key="4">
    <source>
        <dbReference type="Proteomes" id="UP001228376"/>
    </source>
</evidence>
<gene>
    <name evidence="3" type="ORF">P5G51_016730</name>
</gene>
<feature type="coiled-coil region" evidence="2">
    <location>
        <begin position="153"/>
        <end position="180"/>
    </location>
</feature>
<keyword evidence="1" id="KW-0238">DNA-binding</keyword>
<keyword evidence="2" id="KW-0175">Coiled coil</keyword>
<dbReference type="InterPro" id="IPR011991">
    <property type="entry name" value="ArsR-like_HTH"/>
</dbReference>